<dbReference type="GO" id="GO:0050660">
    <property type="term" value="F:flavin adenine dinucleotide binding"/>
    <property type="evidence" value="ECO:0007669"/>
    <property type="project" value="InterPro"/>
</dbReference>
<dbReference type="InterPro" id="IPR006089">
    <property type="entry name" value="Acyl-CoA_DH_CS"/>
</dbReference>
<evidence type="ECO:0000256" key="2">
    <source>
        <dbReference type="ARBA" id="ARBA00009347"/>
    </source>
</evidence>
<organism evidence="10 11">
    <name type="scientific">Sorangium cellulosum</name>
    <name type="common">Polyangium cellulosum</name>
    <dbReference type="NCBI Taxonomy" id="56"/>
    <lineage>
        <taxon>Bacteria</taxon>
        <taxon>Pseudomonadati</taxon>
        <taxon>Myxococcota</taxon>
        <taxon>Polyangia</taxon>
        <taxon>Polyangiales</taxon>
        <taxon>Polyangiaceae</taxon>
        <taxon>Sorangium</taxon>
    </lineage>
</organism>
<dbReference type="RefSeq" id="WP_129346665.1">
    <property type="nucleotide sequence ID" value="NZ_CP012670.1"/>
</dbReference>
<keyword evidence="4 6" id="KW-0274">FAD</keyword>
<dbReference type="OrthoDB" id="5510711at2"/>
<sequence>MTRLALSSADLPVFFEARHAALAARLTPEALAPLAGASDAAEVARCLGEPLGLYAHLVPKALGGAPRCAGGPASPTYVDVRSLVLVREALGQVSPLADAIFAVQGLGSYPIVLAGSDAQRRALLPDVISGRRIGAFALTEPEAGSDVASLRTEARRDGDGWVLDGEKVLISNVPLAHHAVVFARTGAAREGPAGPGAGGAAARRGGRGEITAFLVDMGAPGVSSAPLPMSVAHPIGRLRFDGCRVPDSARLGDVGGGYRLAMQTLDAFRISVGAAANGMAARALREAVAHVTRRRQFGAPLSDQQMVRAYLAEMATDLDASRLLVARAAHLRDTAGAGQRDAGAGGAGSARARASTEAAMAKMFATEAAQRIIDRAVQLHGGMGVIEGTEVERLYREIRPLRIYEGTTEIQKLIIAKGILERAAAEPPADETGGGRGGEAT</sequence>
<evidence type="ECO:0000259" key="9">
    <source>
        <dbReference type="Pfam" id="PF02771"/>
    </source>
</evidence>
<dbReference type="InterPro" id="IPR036250">
    <property type="entry name" value="AcylCo_DH-like_C"/>
</dbReference>
<dbReference type="Pfam" id="PF00441">
    <property type="entry name" value="Acyl-CoA_dh_1"/>
    <property type="match status" value="1"/>
</dbReference>
<proteinExistence type="inferred from homology"/>
<evidence type="ECO:0000259" key="8">
    <source>
        <dbReference type="Pfam" id="PF02770"/>
    </source>
</evidence>
<evidence type="ECO:0000256" key="1">
    <source>
        <dbReference type="ARBA" id="ARBA00001974"/>
    </source>
</evidence>
<feature type="domain" description="Acyl-CoA dehydrogenase/oxidase N-terminal" evidence="9">
    <location>
        <begin position="40"/>
        <end position="130"/>
    </location>
</feature>
<dbReference type="SUPFAM" id="SSF56645">
    <property type="entry name" value="Acyl-CoA dehydrogenase NM domain-like"/>
    <property type="match status" value="1"/>
</dbReference>
<dbReference type="InterPro" id="IPR013786">
    <property type="entry name" value="AcylCoA_DH/ox_N"/>
</dbReference>
<dbReference type="EMBL" id="CP012670">
    <property type="protein sequence ID" value="AUX21328.1"/>
    <property type="molecule type" value="Genomic_DNA"/>
</dbReference>
<keyword evidence="5 6" id="KW-0560">Oxidoreductase</keyword>
<dbReference type="Gene3D" id="2.40.110.10">
    <property type="entry name" value="Butyryl-CoA Dehydrogenase, subunit A, domain 2"/>
    <property type="match status" value="1"/>
</dbReference>
<dbReference type="Proteomes" id="UP000295781">
    <property type="component" value="Chromosome"/>
</dbReference>
<feature type="domain" description="Acyl-CoA dehydrogenase/oxidase C-terminal" evidence="7">
    <location>
        <begin position="255"/>
        <end position="420"/>
    </location>
</feature>
<keyword evidence="3 6" id="KW-0285">Flavoprotein</keyword>
<evidence type="ECO:0000256" key="3">
    <source>
        <dbReference type="ARBA" id="ARBA00022630"/>
    </source>
</evidence>
<dbReference type="Gene3D" id="1.20.140.10">
    <property type="entry name" value="Butyryl-CoA Dehydrogenase, subunit A, domain 3"/>
    <property type="match status" value="1"/>
</dbReference>
<dbReference type="InterPro" id="IPR046373">
    <property type="entry name" value="Acyl-CoA_Oxase/DH_mid-dom_sf"/>
</dbReference>
<dbReference type="GO" id="GO:0003995">
    <property type="term" value="F:acyl-CoA dehydrogenase activity"/>
    <property type="evidence" value="ECO:0007669"/>
    <property type="project" value="InterPro"/>
</dbReference>
<comment type="similarity">
    <text evidence="2 6">Belongs to the acyl-CoA dehydrogenase family.</text>
</comment>
<dbReference type="PROSITE" id="PS00072">
    <property type="entry name" value="ACYL_COA_DH_1"/>
    <property type="match status" value="1"/>
</dbReference>
<evidence type="ECO:0000259" key="7">
    <source>
        <dbReference type="Pfam" id="PF00441"/>
    </source>
</evidence>
<dbReference type="SUPFAM" id="SSF47203">
    <property type="entry name" value="Acyl-CoA dehydrogenase C-terminal domain-like"/>
    <property type="match status" value="1"/>
</dbReference>
<comment type="cofactor">
    <cofactor evidence="1 6">
        <name>FAD</name>
        <dbReference type="ChEBI" id="CHEBI:57692"/>
    </cofactor>
</comment>
<dbReference type="InterPro" id="IPR009075">
    <property type="entry name" value="AcylCo_DH/oxidase_C"/>
</dbReference>
<dbReference type="AlphaFoldDB" id="A0A4P2PXQ3"/>
<dbReference type="Pfam" id="PF02770">
    <property type="entry name" value="Acyl-CoA_dh_M"/>
    <property type="match status" value="1"/>
</dbReference>
<gene>
    <name evidence="10" type="primary">fadE</name>
    <name evidence="10" type="ORF">SOCEGT47_018090</name>
</gene>
<evidence type="ECO:0000256" key="4">
    <source>
        <dbReference type="ARBA" id="ARBA00022827"/>
    </source>
</evidence>
<evidence type="ECO:0000313" key="11">
    <source>
        <dbReference type="Proteomes" id="UP000295781"/>
    </source>
</evidence>
<dbReference type="PANTHER" id="PTHR43884">
    <property type="entry name" value="ACYL-COA DEHYDROGENASE"/>
    <property type="match status" value="1"/>
</dbReference>
<feature type="domain" description="Acyl-CoA oxidase/dehydrogenase middle" evidence="8">
    <location>
        <begin position="135"/>
        <end position="242"/>
    </location>
</feature>
<dbReference type="InterPro" id="IPR037069">
    <property type="entry name" value="AcylCoA_DH/ox_N_sf"/>
</dbReference>
<evidence type="ECO:0000313" key="10">
    <source>
        <dbReference type="EMBL" id="AUX21328.1"/>
    </source>
</evidence>
<dbReference type="InterPro" id="IPR006091">
    <property type="entry name" value="Acyl-CoA_Oxase/DH_mid-dom"/>
</dbReference>
<accession>A0A4P2PXQ3</accession>
<dbReference type="PANTHER" id="PTHR43884:SF22">
    <property type="entry name" value="BLR3437 PROTEIN"/>
    <property type="match status" value="1"/>
</dbReference>
<dbReference type="FunFam" id="1.20.140.10:FF:000001">
    <property type="entry name" value="Acyl-CoA dehydrogenase"/>
    <property type="match status" value="1"/>
</dbReference>
<dbReference type="Gene3D" id="1.10.540.10">
    <property type="entry name" value="Acyl-CoA dehydrogenase/oxidase, N-terminal domain"/>
    <property type="match status" value="1"/>
</dbReference>
<dbReference type="InterPro" id="IPR009100">
    <property type="entry name" value="AcylCoA_DH/oxidase_NM_dom_sf"/>
</dbReference>
<evidence type="ECO:0000256" key="6">
    <source>
        <dbReference type="RuleBase" id="RU362125"/>
    </source>
</evidence>
<evidence type="ECO:0000256" key="5">
    <source>
        <dbReference type="ARBA" id="ARBA00023002"/>
    </source>
</evidence>
<reference evidence="10 11" key="1">
    <citation type="submission" date="2015-09" db="EMBL/GenBank/DDBJ databases">
        <title>Sorangium comparison.</title>
        <authorList>
            <person name="Zaburannyi N."/>
            <person name="Bunk B."/>
            <person name="Overmann J."/>
            <person name="Mueller R."/>
        </authorList>
    </citation>
    <scope>NUCLEOTIDE SEQUENCE [LARGE SCALE GENOMIC DNA]</scope>
    <source>
        <strain evidence="10 11">So ceGT47</strain>
    </source>
</reference>
<name>A0A4P2PXQ3_SORCE</name>
<protein>
    <submittedName>
        <fullName evidence="10">Acyl-CoA dehydrogenase</fullName>
    </submittedName>
</protein>
<dbReference type="Pfam" id="PF02771">
    <property type="entry name" value="Acyl-CoA_dh_N"/>
    <property type="match status" value="1"/>
</dbReference>